<dbReference type="Gene3D" id="3.10.290.10">
    <property type="entry name" value="RNA-binding S4 domain"/>
    <property type="match status" value="1"/>
</dbReference>
<dbReference type="InterPro" id="IPR002942">
    <property type="entry name" value="S4_RNA-bd"/>
</dbReference>
<dbReference type="CDD" id="cd00165">
    <property type="entry name" value="S4"/>
    <property type="match status" value="1"/>
</dbReference>
<dbReference type="Pfam" id="PF01479">
    <property type="entry name" value="S4"/>
    <property type="match status" value="1"/>
</dbReference>
<dbReference type="SMART" id="SM00363">
    <property type="entry name" value="S4"/>
    <property type="match status" value="1"/>
</dbReference>
<dbReference type="EMBL" id="JADLZT010000005">
    <property type="protein sequence ID" value="MBF6024280.1"/>
    <property type="molecule type" value="Genomic_DNA"/>
</dbReference>
<sequence>MAISRNPEIPEVAVTEQQNPTPSVRLDLWLWAARFFKTRALAKQAVETGKVEAGGQRAKASRAVRVGDALRVARGEEIFEIAVTALSDVRGPASVAQTLYDESEASKQARAEVRARRAAERTGYQAPVTKPDKRARRLIRALGDIDAT</sequence>
<name>A0ABS0B5T8_9GAMM</name>
<dbReference type="Proteomes" id="UP001429984">
    <property type="component" value="Unassembled WGS sequence"/>
</dbReference>
<accession>A0ABS0B5T8</accession>
<dbReference type="PROSITE" id="PS50889">
    <property type="entry name" value="S4"/>
    <property type="match status" value="1"/>
</dbReference>
<comment type="caution">
    <text evidence="3">The sequence shown here is derived from an EMBL/GenBank/DDBJ whole genome shotgun (WGS) entry which is preliminary data.</text>
</comment>
<organism evidence="3 4">
    <name type="scientific">Lysobacter niastensis</name>
    <dbReference type="NCBI Taxonomy" id="380629"/>
    <lineage>
        <taxon>Bacteria</taxon>
        <taxon>Pseudomonadati</taxon>
        <taxon>Pseudomonadota</taxon>
        <taxon>Gammaproteobacteria</taxon>
        <taxon>Lysobacterales</taxon>
        <taxon>Lysobacteraceae</taxon>
        <taxon>Lysobacter</taxon>
    </lineage>
</organism>
<evidence type="ECO:0000256" key="1">
    <source>
        <dbReference type="PROSITE-ProRule" id="PRU00182"/>
    </source>
</evidence>
<reference evidence="3 4" key="1">
    <citation type="submission" date="2020-11" db="EMBL/GenBank/DDBJ databases">
        <title>Draft Genome Sequence and Secondary Metabolite Biosynthetic Potential of the Lysobacter niastensis Type strain DSM 18481.</title>
        <authorList>
            <person name="Turrini P."/>
            <person name="Artuso I."/>
            <person name="Tescari M."/>
            <person name="Lugli G.A."/>
            <person name="Frangipani E."/>
            <person name="Ventura M."/>
            <person name="Visca P."/>
        </authorList>
    </citation>
    <scope>NUCLEOTIDE SEQUENCE [LARGE SCALE GENOMIC DNA]</scope>
    <source>
        <strain evidence="3 4">DSM 18481</strain>
    </source>
</reference>
<proteinExistence type="predicted"/>
<evidence type="ECO:0000313" key="3">
    <source>
        <dbReference type="EMBL" id="MBF6024280.1"/>
    </source>
</evidence>
<protein>
    <submittedName>
        <fullName evidence="3">RNA-binding S4 domain-containing protein</fullName>
    </submittedName>
</protein>
<keyword evidence="4" id="KW-1185">Reference proteome</keyword>
<feature type="domain" description="RNA-binding S4" evidence="2">
    <location>
        <begin position="24"/>
        <end position="86"/>
    </location>
</feature>
<gene>
    <name evidence="3" type="ORF">IU514_09575</name>
</gene>
<evidence type="ECO:0000259" key="2">
    <source>
        <dbReference type="SMART" id="SM00363"/>
    </source>
</evidence>
<dbReference type="InterPro" id="IPR036986">
    <property type="entry name" value="S4_RNA-bd_sf"/>
</dbReference>
<keyword evidence="1" id="KW-0694">RNA-binding</keyword>
<dbReference type="SUPFAM" id="SSF55174">
    <property type="entry name" value="Alpha-L RNA-binding motif"/>
    <property type="match status" value="1"/>
</dbReference>
<evidence type="ECO:0000313" key="4">
    <source>
        <dbReference type="Proteomes" id="UP001429984"/>
    </source>
</evidence>